<reference evidence="2 3" key="1">
    <citation type="journal article" date="2006" name="Nature">
        <title>Global trends of whole-genome duplications revealed by the ciliate Paramecium tetraurelia.</title>
        <authorList>
            <consortium name="Genoscope"/>
            <person name="Aury J.-M."/>
            <person name="Jaillon O."/>
            <person name="Duret L."/>
            <person name="Noel B."/>
            <person name="Jubin C."/>
            <person name="Porcel B.M."/>
            <person name="Segurens B."/>
            <person name="Daubin V."/>
            <person name="Anthouard V."/>
            <person name="Aiach N."/>
            <person name="Arnaiz O."/>
            <person name="Billaut A."/>
            <person name="Beisson J."/>
            <person name="Blanc I."/>
            <person name="Bouhouche K."/>
            <person name="Camara F."/>
            <person name="Duharcourt S."/>
            <person name="Guigo R."/>
            <person name="Gogendeau D."/>
            <person name="Katinka M."/>
            <person name="Keller A.-M."/>
            <person name="Kissmehl R."/>
            <person name="Klotz C."/>
            <person name="Koll F."/>
            <person name="Le Moue A."/>
            <person name="Lepere C."/>
            <person name="Malinsky S."/>
            <person name="Nowacki M."/>
            <person name="Nowak J.K."/>
            <person name="Plattner H."/>
            <person name="Poulain J."/>
            <person name="Ruiz F."/>
            <person name="Serrano V."/>
            <person name="Zagulski M."/>
            <person name="Dessen P."/>
            <person name="Betermier M."/>
            <person name="Weissenbach J."/>
            <person name="Scarpelli C."/>
            <person name="Schachter V."/>
            <person name="Sperling L."/>
            <person name="Meyer E."/>
            <person name="Cohen J."/>
            <person name="Wincker P."/>
        </authorList>
    </citation>
    <scope>NUCLEOTIDE SEQUENCE [LARGE SCALE GENOMIC DNA]</scope>
    <source>
        <strain evidence="2 3">Stock d4-2</strain>
    </source>
</reference>
<keyword evidence="1" id="KW-0472">Membrane</keyword>
<protein>
    <recommendedName>
        <fullName evidence="4">Transmembrane protein</fullName>
    </recommendedName>
</protein>
<accession>A0D8Q6</accession>
<dbReference type="InParanoid" id="A0D8Q6"/>
<proteinExistence type="predicted"/>
<dbReference type="Proteomes" id="UP000000600">
    <property type="component" value="Unassembled WGS sequence"/>
</dbReference>
<evidence type="ECO:0000256" key="1">
    <source>
        <dbReference type="SAM" id="Phobius"/>
    </source>
</evidence>
<keyword evidence="1" id="KW-1133">Transmembrane helix</keyword>
<feature type="transmembrane region" description="Helical" evidence="1">
    <location>
        <begin position="109"/>
        <end position="126"/>
    </location>
</feature>
<dbReference type="KEGG" id="ptm:GSPATT00014369001"/>
<gene>
    <name evidence="2" type="ORF">GSPATT00014369001</name>
</gene>
<dbReference type="AlphaFoldDB" id="A0D8Q6"/>
<keyword evidence="1" id="KW-0812">Transmembrane</keyword>
<evidence type="ECO:0008006" key="4">
    <source>
        <dbReference type="Google" id="ProtNLM"/>
    </source>
</evidence>
<dbReference type="HOGENOM" id="CLU_907498_0_0_1"/>
<evidence type="ECO:0000313" key="3">
    <source>
        <dbReference type="Proteomes" id="UP000000600"/>
    </source>
</evidence>
<dbReference type="RefSeq" id="XP_001446820.1">
    <property type="nucleotide sequence ID" value="XM_001446783.1"/>
</dbReference>
<dbReference type="GeneID" id="5032604"/>
<evidence type="ECO:0000313" key="2">
    <source>
        <dbReference type="EMBL" id="CAK79423.1"/>
    </source>
</evidence>
<keyword evidence="3" id="KW-1185">Reference proteome</keyword>
<sequence length="307" mass="35723">MDDSIDCNKYFSKLDTQESQTIFSGDVDYFQDSKEVQINLKYTDVLFEDQLYFGLVQEDGRHQKQHVLSFIYQYAILTINAIILNQHMIEKQYHQILPNRDNIHSKYQFHNQISLARLIILVILTFQQFLNQLIKYLLNMNSSLIFPLLQIIIQTTTAITAQQIDQYSLRLCSDLKCSKFLKDISNLDSNDLFVLELSHSSKSTFFTNIEVFFIGKGFNKTVTPVQVINSFTNQAIIQLKTEIVWKGMKIQFKNQLIKLHQKLMKDQCATGQQECQINGIAQEECGVYDRQGFLASVHMTSQKLQFQ</sequence>
<dbReference type="EMBL" id="CT868330">
    <property type="protein sequence ID" value="CAK79423.1"/>
    <property type="molecule type" value="Genomic_DNA"/>
</dbReference>
<organism evidence="2 3">
    <name type="scientific">Paramecium tetraurelia</name>
    <dbReference type="NCBI Taxonomy" id="5888"/>
    <lineage>
        <taxon>Eukaryota</taxon>
        <taxon>Sar</taxon>
        <taxon>Alveolata</taxon>
        <taxon>Ciliophora</taxon>
        <taxon>Intramacronucleata</taxon>
        <taxon>Oligohymenophorea</taxon>
        <taxon>Peniculida</taxon>
        <taxon>Parameciidae</taxon>
        <taxon>Paramecium</taxon>
    </lineage>
</organism>
<name>A0D8Q6_PARTE</name>